<dbReference type="CDD" id="cd04056">
    <property type="entry name" value="Peptidases_S53"/>
    <property type="match status" value="1"/>
</dbReference>
<protein>
    <recommendedName>
        <fullName evidence="5">tripeptidyl-peptidase II</fullName>
        <ecNumber evidence="5">3.4.14.10</ecNumber>
    </recommendedName>
</protein>
<keyword evidence="11 17" id="KW-0720">Serine protease</keyword>
<evidence type="ECO:0000256" key="13">
    <source>
        <dbReference type="ARBA" id="ARBA00022942"/>
    </source>
</evidence>
<dbReference type="GO" id="GO:0008541">
    <property type="term" value="C:proteasome regulatory particle, lid subcomplex"/>
    <property type="evidence" value="ECO:0007669"/>
    <property type="project" value="UniProtKB-ARBA"/>
</dbReference>
<feature type="active site" description="Charge relay system" evidence="17">
    <location>
        <position position="288"/>
    </location>
</feature>
<dbReference type="OrthoDB" id="409122at2759"/>
<keyword evidence="13" id="KW-0647">Proteasome</keyword>
<evidence type="ECO:0000256" key="14">
    <source>
        <dbReference type="ARBA" id="ARBA00023026"/>
    </source>
</evidence>
<feature type="domain" description="PCI" evidence="19">
    <location>
        <begin position="617"/>
        <end position="801"/>
    </location>
</feature>
<dbReference type="GeneID" id="4316019"/>
<keyword evidence="14" id="KW-0843">Virulence</keyword>
<keyword evidence="7 17" id="KW-0645">Protease</keyword>
<dbReference type="Proteomes" id="UP000007963">
    <property type="component" value="Unassembled WGS sequence"/>
</dbReference>
<dbReference type="InterPro" id="IPR036852">
    <property type="entry name" value="Peptidase_S8/S53_dom_sf"/>
</dbReference>
<gene>
    <name evidence="21" type="ORF">ATEG_01586</name>
</gene>
<feature type="binding site" evidence="17">
    <location>
        <position position="547"/>
    </location>
    <ligand>
        <name>Ca(2+)</name>
        <dbReference type="ChEBI" id="CHEBI:29108"/>
    </ligand>
</feature>
<reference evidence="22" key="1">
    <citation type="submission" date="2005-09" db="EMBL/GenBank/DDBJ databases">
        <title>Annotation of the Aspergillus terreus NIH2624 genome.</title>
        <authorList>
            <person name="Birren B.W."/>
            <person name="Lander E.S."/>
            <person name="Galagan J.E."/>
            <person name="Nusbaum C."/>
            <person name="Devon K."/>
            <person name="Henn M."/>
            <person name="Ma L.-J."/>
            <person name="Jaffe D.B."/>
            <person name="Butler J."/>
            <person name="Alvarez P."/>
            <person name="Gnerre S."/>
            <person name="Grabherr M."/>
            <person name="Kleber M."/>
            <person name="Mauceli E.W."/>
            <person name="Brockman W."/>
            <person name="Rounsley S."/>
            <person name="Young S.K."/>
            <person name="LaButti K."/>
            <person name="Pushparaj V."/>
            <person name="DeCaprio D."/>
            <person name="Crawford M."/>
            <person name="Koehrsen M."/>
            <person name="Engels R."/>
            <person name="Montgomery P."/>
            <person name="Pearson M."/>
            <person name="Howarth C."/>
            <person name="Larson L."/>
            <person name="Luoma S."/>
            <person name="White J."/>
            <person name="Alvarado L."/>
            <person name="Kodira C.D."/>
            <person name="Zeng Q."/>
            <person name="Oleary S."/>
            <person name="Yandava C."/>
            <person name="Denning D.W."/>
            <person name="Nierman W.C."/>
            <person name="Milne T."/>
            <person name="Madden K."/>
        </authorList>
    </citation>
    <scope>NUCLEOTIDE SEQUENCE [LARGE SCALE GENOMIC DNA]</scope>
    <source>
        <strain evidence="22">NIH 2624 / FGSC A1156</strain>
    </source>
</reference>
<feature type="domain" description="Peptidase S53" evidence="20">
    <location>
        <begin position="208"/>
        <end position="567"/>
    </location>
</feature>
<dbReference type="InterPro" id="IPR030400">
    <property type="entry name" value="Sedolisin_dom"/>
</dbReference>
<dbReference type="Pfam" id="PF10075">
    <property type="entry name" value="CSN8_PSD8_EIF3K"/>
    <property type="match status" value="1"/>
</dbReference>
<evidence type="ECO:0000256" key="2">
    <source>
        <dbReference type="ARBA" id="ARBA00002451"/>
    </source>
</evidence>
<dbReference type="PROSITE" id="PS51695">
    <property type="entry name" value="SEDOLISIN"/>
    <property type="match status" value="1"/>
</dbReference>
<evidence type="ECO:0000256" key="9">
    <source>
        <dbReference type="ARBA" id="ARBA00022729"/>
    </source>
</evidence>
<evidence type="ECO:0000256" key="7">
    <source>
        <dbReference type="ARBA" id="ARBA00022670"/>
    </source>
</evidence>
<dbReference type="GO" id="GO:0046872">
    <property type="term" value="F:metal ion binding"/>
    <property type="evidence" value="ECO:0007669"/>
    <property type="project" value="UniProtKB-UniRule"/>
</dbReference>
<keyword evidence="8 17" id="KW-0479">Metal-binding</keyword>
<keyword evidence="12 17" id="KW-0106">Calcium</keyword>
<dbReference type="InterPro" id="IPR000717">
    <property type="entry name" value="PCI_dom"/>
</dbReference>
<dbReference type="FunFam" id="1.25.40.990:FF:000001">
    <property type="entry name" value="26S proteasome non-ATPase regulatory subunit"/>
    <property type="match status" value="1"/>
</dbReference>
<evidence type="ECO:0000256" key="8">
    <source>
        <dbReference type="ARBA" id="ARBA00022723"/>
    </source>
</evidence>
<evidence type="ECO:0000259" key="20">
    <source>
        <dbReference type="PROSITE" id="PS51695"/>
    </source>
</evidence>
<evidence type="ECO:0000256" key="12">
    <source>
        <dbReference type="ARBA" id="ARBA00022837"/>
    </source>
</evidence>
<dbReference type="EC" id="3.4.14.10" evidence="5"/>
<dbReference type="InterPro" id="IPR033464">
    <property type="entry name" value="CSN8_PSD8_EIF3K"/>
</dbReference>
<keyword evidence="16" id="KW-0325">Glycoprotein</keyword>
<dbReference type="Pfam" id="PF09286">
    <property type="entry name" value="Pro-kuma_activ"/>
    <property type="match status" value="1"/>
</dbReference>
<dbReference type="EMBL" id="CH476595">
    <property type="protein sequence ID" value="EAU38343.1"/>
    <property type="molecule type" value="Genomic_DNA"/>
</dbReference>
<evidence type="ECO:0000256" key="3">
    <source>
        <dbReference type="ARBA" id="ARBA00004239"/>
    </source>
</evidence>
<dbReference type="SMART" id="SM00944">
    <property type="entry name" value="Pro-kuma_activ"/>
    <property type="match status" value="1"/>
</dbReference>
<dbReference type="GO" id="GO:0006508">
    <property type="term" value="P:proteolysis"/>
    <property type="evidence" value="ECO:0007669"/>
    <property type="project" value="UniProtKB-KW"/>
</dbReference>
<evidence type="ECO:0000256" key="6">
    <source>
        <dbReference type="ARBA" id="ARBA00022525"/>
    </source>
</evidence>
<dbReference type="InterPro" id="IPR023828">
    <property type="entry name" value="Peptidase_S8_Ser-AS"/>
</dbReference>
<keyword evidence="10 17" id="KW-0378">Hydrolase</keyword>
<dbReference type="AlphaFoldDB" id="Q0CXJ8"/>
<evidence type="ECO:0000256" key="4">
    <source>
        <dbReference type="ARBA" id="ARBA00009627"/>
    </source>
</evidence>
<feature type="chain" id="PRO_5004170745" description="tripeptidyl-peptidase II" evidence="18">
    <location>
        <begin position="25"/>
        <end position="821"/>
    </location>
</feature>
<feature type="active site" description="Charge relay system" evidence="17">
    <location>
        <position position="478"/>
    </location>
</feature>
<comment type="catalytic activity">
    <reaction evidence="1">
        <text>Release of an N-terminal tripeptide from a polypeptide.</text>
        <dbReference type="EC" id="3.4.14.10"/>
    </reaction>
</comment>
<comment type="function">
    <text evidence="2">Secreted tripeptidyl-peptidase which degrades proteins at acidic pHs and is involved in virulence.</text>
</comment>
<dbReference type="GO" id="GO:0004252">
    <property type="term" value="F:serine-type endopeptidase activity"/>
    <property type="evidence" value="ECO:0007669"/>
    <property type="project" value="UniProtKB-UniRule"/>
</dbReference>
<accession>Q0CXJ8</accession>
<evidence type="ECO:0000256" key="17">
    <source>
        <dbReference type="PROSITE-ProRule" id="PRU01032"/>
    </source>
</evidence>
<evidence type="ECO:0000256" key="16">
    <source>
        <dbReference type="ARBA" id="ARBA00023180"/>
    </source>
</evidence>
<evidence type="ECO:0000256" key="11">
    <source>
        <dbReference type="ARBA" id="ARBA00022825"/>
    </source>
</evidence>
<dbReference type="PANTHER" id="PTHR14218">
    <property type="entry name" value="PROTEASE S8 TRIPEPTIDYL PEPTIDASE I CLN2"/>
    <property type="match status" value="1"/>
</dbReference>
<comment type="cofactor">
    <cofactor evidence="17">
        <name>Ca(2+)</name>
        <dbReference type="ChEBI" id="CHEBI:29108"/>
    </cofactor>
    <text evidence="17">Binds 1 Ca(2+) ion per subunit.</text>
</comment>
<evidence type="ECO:0000256" key="1">
    <source>
        <dbReference type="ARBA" id="ARBA00001910"/>
    </source>
</evidence>
<feature type="binding site" evidence="17">
    <location>
        <position position="545"/>
    </location>
    <ligand>
        <name>Ca(2+)</name>
        <dbReference type="ChEBI" id="CHEBI:29108"/>
    </ligand>
</feature>
<dbReference type="GO" id="GO:0005576">
    <property type="term" value="C:extracellular region"/>
    <property type="evidence" value="ECO:0007669"/>
    <property type="project" value="UniProtKB-SubCell"/>
</dbReference>
<dbReference type="PANTHER" id="PTHR14218:SF32">
    <property type="entry name" value="TRIPEPTIDYL PEPTIDASE SED3 (AFU_ORTHOLOGUE AFUA_3G08930)"/>
    <property type="match status" value="1"/>
</dbReference>
<dbReference type="InterPro" id="IPR050819">
    <property type="entry name" value="Tripeptidyl-peptidase_I"/>
</dbReference>
<evidence type="ECO:0000313" key="22">
    <source>
        <dbReference type="Proteomes" id="UP000007963"/>
    </source>
</evidence>
<dbReference type="InterPro" id="IPR015366">
    <property type="entry name" value="S53_propep"/>
</dbReference>
<dbReference type="Gene3D" id="3.40.50.200">
    <property type="entry name" value="Peptidase S8/S53 domain"/>
    <property type="match status" value="1"/>
</dbReference>
<dbReference type="HOGENOM" id="CLU_344514_0_0_1"/>
<keyword evidence="6" id="KW-0964">Secreted</keyword>
<feature type="binding site" evidence="17">
    <location>
        <position position="521"/>
    </location>
    <ligand>
        <name>Ca(2+)</name>
        <dbReference type="ChEBI" id="CHEBI:29108"/>
    </ligand>
</feature>
<comment type="similarity">
    <text evidence="4">Belongs to the proteasome subunit S14 family.</text>
</comment>
<evidence type="ECO:0000256" key="10">
    <source>
        <dbReference type="ARBA" id="ARBA00022801"/>
    </source>
</evidence>
<feature type="active site" description="Charge relay system" evidence="17">
    <location>
        <position position="284"/>
    </location>
</feature>
<evidence type="ECO:0000256" key="5">
    <source>
        <dbReference type="ARBA" id="ARBA00012462"/>
    </source>
</evidence>
<dbReference type="PROSITE" id="PS00138">
    <property type="entry name" value="SUBTILASE_SER"/>
    <property type="match status" value="1"/>
</dbReference>
<dbReference type="GO" id="GO:0008240">
    <property type="term" value="F:tripeptidyl-peptidase activity"/>
    <property type="evidence" value="ECO:0007669"/>
    <property type="project" value="UniProtKB-EC"/>
</dbReference>
<evidence type="ECO:0000313" key="21">
    <source>
        <dbReference type="EMBL" id="EAU38343.1"/>
    </source>
</evidence>
<dbReference type="Gene3D" id="1.25.40.990">
    <property type="match status" value="1"/>
</dbReference>
<proteinExistence type="inferred from homology"/>
<evidence type="ECO:0000259" key="19">
    <source>
        <dbReference type="PROSITE" id="PS50250"/>
    </source>
</evidence>
<evidence type="ECO:0000256" key="18">
    <source>
        <dbReference type="SAM" id="SignalP"/>
    </source>
</evidence>
<dbReference type="OMA" id="RGDWIDF"/>
<dbReference type="SUPFAM" id="SSF52743">
    <property type="entry name" value="Subtilisin-like"/>
    <property type="match status" value="1"/>
</dbReference>
<sequence>MPSLPLLVGICSLVVAGVSQLATATPGYVVVERLDGIPDGWTKGPPASPSKLMRFRLGIHQENAAAFEQKVIDLSTPGHDAYGRHMQLHEIRDFLRPSDDTSDSILSWLQAKQVAAEAIEDHGNWITFTIPISQAESLLGTRFFEFHHQKSGSTVTRTLEYSVPEDVYRYVHLIQPTTRFGHFKPQAGMPDLTPVALTAEDIDGNCSTITPDCLRELYRINDPNPTPDPRNILGISGFLEEWARYNDFEEFMKLFGPNQQDANFTVDSINGGLNLQNSSQSSSEAALDIQYAASIAYHAETKFYTTAGRGPLVPEADQPDPNNSDNEPYLEQLHYLINLPDADLPAVLSTSYGEDEQSLPPSYTEAVCNLFAQLGARGVSRKRFLPVFPASCPFVTAVGGTYGMNPEKAVSFSSGGFSERFQRPSYQDASVKEYLRGLGEQWQGLYNREGRAFPDVALQARSFAIIDHGSTLKIGGTSASAPVFAGIVSRLNAARLNHDKPRLGFLNPWLYSLMGDGFTDIVDGGSSGCADPRGQIPLYHEMASGADLRTLVSELHNALNKNQLDATNDILSRAKRALLLQNALIPTPSTSPELIAIAREVLELGALAAIRQTDAPTFTRYYQQLQPFYDLERDSTNAGKVDFRTSQRSKITGLYLLLLLSMGDSTSFHTVLEGLVEEASLKGKSVEDDSFIKYPVDLERNLMEGSYDKVWRETNSERVPSGEFALFSSVLVGTIRSEIADCSEKAYPSLPISNAKNLLFLESEGAVIEFAQQRGWVLRDGRIYFPVEPEAAARSEKDILVASGTIIENAIGYARELETIV</sequence>
<dbReference type="RefSeq" id="XP_001208951.1">
    <property type="nucleotide sequence ID" value="XM_001208951.1"/>
</dbReference>
<evidence type="ECO:0000256" key="15">
    <source>
        <dbReference type="ARBA" id="ARBA00023145"/>
    </source>
</evidence>
<name>Q0CXJ8_ASPTN</name>
<comment type="subcellular location">
    <subcellularLocation>
        <location evidence="3">Secreted</location>
        <location evidence="3">Extracellular space</location>
    </subcellularLocation>
</comment>
<keyword evidence="15" id="KW-0865">Zymogen</keyword>
<feature type="signal peptide" evidence="18">
    <location>
        <begin position="1"/>
        <end position="24"/>
    </location>
</feature>
<dbReference type="CDD" id="cd11377">
    <property type="entry name" value="Pro-peptidase_S53"/>
    <property type="match status" value="1"/>
</dbReference>
<keyword evidence="9 18" id="KW-0732">Signal</keyword>
<dbReference type="eggNOG" id="KOG3151">
    <property type="taxonomic scope" value="Eukaryota"/>
</dbReference>
<dbReference type="SUPFAM" id="SSF54897">
    <property type="entry name" value="Protease propeptides/inhibitors"/>
    <property type="match status" value="1"/>
</dbReference>
<feature type="binding site" evidence="17">
    <location>
        <position position="520"/>
    </location>
    <ligand>
        <name>Ca(2+)</name>
        <dbReference type="ChEBI" id="CHEBI:29108"/>
    </ligand>
</feature>
<organism evidence="21 22">
    <name type="scientific">Aspergillus terreus (strain NIH 2624 / FGSC A1156)</name>
    <dbReference type="NCBI Taxonomy" id="341663"/>
    <lineage>
        <taxon>Eukaryota</taxon>
        <taxon>Fungi</taxon>
        <taxon>Dikarya</taxon>
        <taxon>Ascomycota</taxon>
        <taxon>Pezizomycotina</taxon>
        <taxon>Eurotiomycetes</taxon>
        <taxon>Eurotiomycetidae</taxon>
        <taxon>Eurotiales</taxon>
        <taxon>Aspergillaceae</taxon>
        <taxon>Aspergillus</taxon>
        <taxon>Aspergillus subgen. Circumdati</taxon>
    </lineage>
</organism>
<dbReference type="STRING" id="341663.Q0CXJ8"/>
<dbReference type="PROSITE" id="PS50250">
    <property type="entry name" value="PCI"/>
    <property type="match status" value="1"/>
</dbReference>
<dbReference type="VEuPathDB" id="FungiDB:ATEG_01586"/>